<dbReference type="InterPro" id="IPR036991">
    <property type="entry name" value="Fe_hydrogenase_ssu_sf"/>
</dbReference>
<keyword evidence="9" id="KW-0408">Iron</keyword>
<evidence type="ECO:0000256" key="7">
    <source>
        <dbReference type="ARBA" id="ARBA00022737"/>
    </source>
</evidence>
<feature type="domain" description="4Fe-4S ferredoxin-type" evidence="15">
    <location>
        <begin position="182"/>
        <end position="211"/>
    </location>
</feature>
<gene>
    <name evidence="17" type="ORF">HMPREF9470_01279</name>
</gene>
<dbReference type="InterPro" id="IPR017900">
    <property type="entry name" value="4Fe4S_Fe_S_CS"/>
</dbReference>
<dbReference type="Proteomes" id="UP000037392">
    <property type="component" value="Unassembled WGS sequence"/>
</dbReference>
<dbReference type="GO" id="GO:0051539">
    <property type="term" value="F:4 iron, 4 sulfur cluster binding"/>
    <property type="evidence" value="ECO:0007669"/>
    <property type="project" value="UniProtKB-KW"/>
</dbReference>
<dbReference type="CDD" id="cd00207">
    <property type="entry name" value="fer2"/>
    <property type="match status" value="1"/>
</dbReference>
<evidence type="ECO:0000256" key="10">
    <source>
        <dbReference type="ARBA" id="ARBA00023014"/>
    </source>
</evidence>
<dbReference type="Pfam" id="PF02256">
    <property type="entry name" value="Fe_hyd_SSU"/>
    <property type="match status" value="1"/>
</dbReference>
<dbReference type="RefSeq" id="WP_007862869.1">
    <property type="nucleotide sequence ID" value="NZ_KQ235876.1"/>
</dbReference>
<dbReference type="PROSITE" id="PS51085">
    <property type="entry name" value="2FE2S_FER_2"/>
    <property type="match status" value="1"/>
</dbReference>
<evidence type="ECO:0000313" key="17">
    <source>
        <dbReference type="EMBL" id="KMW22744.1"/>
    </source>
</evidence>
<evidence type="ECO:0000256" key="11">
    <source>
        <dbReference type="ARBA" id="ARBA00023027"/>
    </source>
</evidence>
<dbReference type="Gene3D" id="3.10.20.740">
    <property type="match status" value="1"/>
</dbReference>
<evidence type="ECO:0000256" key="8">
    <source>
        <dbReference type="ARBA" id="ARBA00022967"/>
    </source>
</evidence>
<dbReference type="PROSITE" id="PS00198">
    <property type="entry name" value="4FE4S_FER_1"/>
    <property type="match status" value="1"/>
</dbReference>
<feature type="domain" description="4Fe-4S ferredoxin-type" evidence="15">
    <location>
        <begin position="139"/>
        <end position="169"/>
    </location>
</feature>
<evidence type="ECO:0000256" key="4">
    <source>
        <dbReference type="ARBA" id="ARBA00022485"/>
    </source>
</evidence>
<evidence type="ECO:0000256" key="6">
    <source>
        <dbReference type="ARBA" id="ARBA00022723"/>
    </source>
</evidence>
<comment type="caution">
    <text evidence="17">The sequence shown here is derived from an EMBL/GenBank/DDBJ whole genome shotgun (WGS) entry which is preliminary data.</text>
</comment>
<sequence length="596" mass="64495">METINLKINGIAVTAPKGTTILEAARLAHIEIPTLCFLKEINEIGACRICIVELKNGKLVTSCVYPIEEGMEVFTNTPKVLDSRKKTLQLLLSNHNRSCLSCVRSGHCELQELAHELGVEDEAYYDGEKTPSEIDYSAAHMIRDNSKCILCRRCVAVCDNIQGIGVIGANHRGFATDIGSAFEMGLGETSCVSCGQCIAVCPTGALTEKDYTGDVFAAIADPAKHVIVQTAPAVRAGLGEEFGLPIGTDVEGKMAAALRRLGFDKVFDTNFSADLTIMEEAHEFLDRVQNGGVLPLITSCSPGWVKYCEHYFPDMTENLSSCKSPQQMFGAIAKSYYAEKAGIDPKNIVSVSVMPCTAKKFEIGRDDQDANGVPDVDISITTRELARMIKKSGIRFLDLPDEKFDDPLGLGTGAAVIFGATGGVMEAALRTAVETLTGEELPKLDFEEVRGTKGIKEATYNVAGMDVKVAVASGLGNAKELLEKVKSGEADYHFIEIMGCPGGCVNGGGQPQQPGYVRNTTDIRGLRAKVLYNIDSANPIRKSHENPAIKELYSTYLGEPGSERAHHLLHTTYVKRTINKKIVNEKPNIAIEVGDY</sequence>
<evidence type="ECO:0000259" key="15">
    <source>
        <dbReference type="PROSITE" id="PS51379"/>
    </source>
</evidence>
<dbReference type="PATRIC" id="fig|742734.4.peg.1373"/>
<dbReference type="FunFam" id="3.10.20.740:FF:000004">
    <property type="entry name" value="NADH-quinone oxidoreductase"/>
    <property type="match status" value="1"/>
</dbReference>
<keyword evidence="11" id="KW-0520">NAD</keyword>
<dbReference type="InterPro" id="IPR017896">
    <property type="entry name" value="4Fe4S_Fe-S-bd"/>
</dbReference>
<keyword evidence="12" id="KW-0472">Membrane</keyword>
<dbReference type="Pfam" id="PF13510">
    <property type="entry name" value="Fer2_4"/>
    <property type="match status" value="1"/>
</dbReference>
<dbReference type="Gene3D" id="3.40.950.10">
    <property type="entry name" value="Fe-only Hydrogenase (Larger Subunit), Chain L, domain 3"/>
    <property type="match status" value="1"/>
</dbReference>
<dbReference type="SMART" id="SM00902">
    <property type="entry name" value="Fe_hyd_SSU"/>
    <property type="match status" value="1"/>
</dbReference>
<dbReference type="InterPro" id="IPR050340">
    <property type="entry name" value="Cytosolic_Fe-S_CAF"/>
</dbReference>
<feature type="domain" description="4Fe-4S His(Cys)3-ligated-type" evidence="16">
    <location>
        <begin position="79"/>
        <end position="118"/>
    </location>
</feature>
<dbReference type="Gene3D" id="4.10.260.20">
    <property type="entry name" value="Iron hydrogenase, small subunit"/>
    <property type="match status" value="1"/>
</dbReference>
<dbReference type="Pfam" id="PF10588">
    <property type="entry name" value="NADH-G_4Fe-4S_3"/>
    <property type="match status" value="1"/>
</dbReference>
<evidence type="ECO:0000256" key="9">
    <source>
        <dbReference type="ARBA" id="ARBA00023004"/>
    </source>
</evidence>
<dbReference type="InterPro" id="IPR004108">
    <property type="entry name" value="Fe_hydrogenase_lsu_C"/>
</dbReference>
<dbReference type="Pfam" id="PF02906">
    <property type="entry name" value="Fe_hyd_lg_C"/>
    <property type="match status" value="1"/>
</dbReference>
<keyword evidence="5" id="KW-0001">2Fe-2S</keyword>
<evidence type="ECO:0008006" key="19">
    <source>
        <dbReference type="Google" id="ProtNLM"/>
    </source>
</evidence>
<dbReference type="SUPFAM" id="SSF53920">
    <property type="entry name" value="Fe-only hydrogenase"/>
    <property type="match status" value="1"/>
</dbReference>
<dbReference type="EMBL" id="ADLK01000008">
    <property type="protein sequence ID" value="KMW22744.1"/>
    <property type="molecule type" value="Genomic_DNA"/>
</dbReference>
<dbReference type="SUPFAM" id="SSF54292">
    <property type="entry name" value="2Fe-2S ferredoxin-like"/>
    <property type="match status" value="1"/>
</dbReference>
<evidence type="ECO:0000256" key="13">
    <source>
        <dbReference type="ARBA" id="ARBA00034078"/>
    </source>
</evidence>
<dbReference type="InterPro" id="IPR001041">
    <property type="entry name" value="2Fe-2S_ferredoxin-type"/>
</dbReference>
<name>A0A0J9CE17_9FIRM</name>
<reference evidence="17 18" key="1">
    <citation type="submission" date="2011-04" db="EMBL/GenBank/DDBJ databases">
        <title>The Genome Sequence of Clostridium citroniae WAL-19142.</title>
        <authorList>
            <consortium name="The Broad Institute Genome Sequencing Platform"/>
            <person name="Earl A."/>
            <person name="Ward D."/>
            <person name="Feldgarden M."/>
            <person name="Gevers D."/>
            <person name="Warren Y.A."/>
            <person name="Tyrrell K.L."/>
            <person name="Citron D.M."/>
            <person name="Goldstein E.J."/>
            <person name="Daigneault M."/>
            <person name="Allen-Vercoe E."/>
            <person name="Young S.K."/>
            <person name="Zeng Q."/>
            <person name="Gargeya S."/>
            <person name="Fitzgerald M."/>
            <person name="Haas B."/>
            <person name="Abouelleil A."/>
            <person name="Alvarado L."/>
            <person name="Arachchi H.M."/>
            <person name="Berlin A."/>
            <person name="Brown A."/>
            <person name="Chapman S.B."/>
            <person name="Chen Z."/>
            <person name="Dunbar C."/>
            <person name="Freedman E."/>
            <person name="Gearin G."/>
            <person name="Gellesch M."/>
            <person name="Goldberg J."/>
            <person name="Griggs A."/>
            <person name="Gujja S."/>
            <person name="Heilman E.R."/>
            <person name="Heiman D."/>
            <person name="Howarth C."/>
            <person name="Larson L."/>
            <person name="Lui A."/>
            <person name="MacDonald P.J."/>
            <person name="Mehta T."/>
            <person name="Montmayeur A."/>
            <person name="Murphy C."/>
            <person name="Neiman D."/>
            <person name="Pearson M."/>
            <person name="Priest M."/>
            <person name="Roberts A."/>
            <person name="Saif S."/>
            <person name="Shea T."/>
            <person name="Shenoy N."/>
            <person name="Sisk P."/>
            <person name="Stolte C."/>
            <person name="Sykes S."/>
            <person name="White J."/>
            <person name="Yandava C."/>
            <person name="Wortman J."/>
            <person name="Nusbaum C."/>
            <person name="Birren B."/>
        </authorList>
    </citation>
    <scope>NUCLEOTIDE SEQUENCE [LARGE SCALE GENOMIC DNA]</scope>
    <source>
        <strain evidence="17 18">WAL-19142</strain>
    </source>
</reference>
<dbReference type="PANTHER" id="PTHR11615">
    <property type="entry name" value="NITRATE, FORMATE, IRON DEHYDROGENASE"/>
    <property type="match status" value="1"/>
</dbReference>
<dbReference type="Gene3D" id="3.40.50.1780">
    <property type="match status" value="1"/>
</dbReference>
<comment type="subcellular location">
    <subcellularLocation>
        <location evidence="2">Membrane</location>
    </subcellularLocation>
</comment>
<dbReference type="InterPro" id="IPR003149">
    <property type="entry name" value="Fe_hydrogenase_ssu"/>
</dbReference>
<dbReference type="OrthoDB" id="9805142at2"/>
<dbReference type="Pfam" id="PF12838">
    <property type="entry name" value="Fer4_7"/>
    <property type="match status" value="1"/>
</dbReference>
<dbReference type="InterPro" id="IPR009016">
    <property type="entry name" value="Fe_hydrogenase"/>
</dbReference>
<dbReference type="SUPFAM" id="SSF54862">
    <property type="entry name" value="4Fe-4S ferredoxins"/>
    <property type="match status" value="1"/>
</dbReference>
<dbReference type="FunFam" id="3.30.70.20:FF:000035">
    <property type="entry name" value="Iron hydrogenase 1"/>
    <property type="match status" value="1"/>
</dbReference>
<keyword evidence="8" id="KW-1278">Translocase</keyword>
<accession>A0A0J9CE17</accession>
<dbReference type="GO" id="GO:0016020">
    <property type="term" value="C:membrane"/>
    <property type="evidence" value="ECO:0007669"/>
    <property type="project" value="UniProtKB-SubCell"/>
</dbReference>
<evidence type="ECO:0000259" key="16">
    <source>
        <dbReference type="PROSITE" id="PS51839"/>
    </source>
</evidence>
<evidence type="ECO:0000256" key="1">
    <source>
        <dbReference type="ARBA" id="ARBA00001966"/>
    </source>
</evidence>
<comment type="cofactor">
    <cofactor evidence="1">
        <name>[4Fe-4S] cluster</name>
        <dbReference type="ChEBI" id="CHEBI:49883"/>
    </cofactor>
</comment>
<dbReference type="GO" id="GO:0008901">
    <property type="term" value="F:ferredoxin hydrogenase activity"/>
    <property type="evidence" value="ECO:0007669"/>
    <property type="project" value="InterPro"/>
</dbReference>
<dbReference type="NCBIfam" id="TIGR02512">
    <property type="entry name" value="FeFe_hydrog_A"/>
    <property type="match status" value="1"/>
</dbReference>
<comment type="similarity">
    <text evidence="3">Belongs to the complex I 75 kDa subunit family.</text>
</comment>
<proteinExistence type="inferred from homology"/>
<dbReference type="GeneID" id="93164726"/>
<dbReference type="GO" id="GO:0005506">
    <property type="term" value="F:iron ion binding"/>
    <property type="evidence" value="ECO:0007669"/>
    <property type="project" value="InterPro"/>
</dbReference>
<keyword evidence="4" id="KW-0004">4Fe-4S</keyword>
<evidence type="ECO:0000256" key="5">
    <source>
        <dbReference type="ARBA" id="ARBA00022714"/>
    </source>
</evidence>
<organism evidence="17 18">
    <name type="scientific">[Clostridium] citroniae WAL-19142</name>
    <dbReference type="NCBI Taxonomy" id="742734"/>
    <lineage>
        <taxon>Bacteria</taxon>
        <taxon>Bacillati</taxon>
        <taxon>Bacillota</taxon>
        <taxon>Clostridia</taxon>
        <taxon>Lachnospirales</taxon>
        <taxon>Lachnospiraceae</taxon>
        <taxon>Enterocloster</taxon>
    </lineage>
</organism>
<keyword evidence="10" id="KW-0411">Iron-sulfur</keyword>
<dbReference type="SMART" id="SM00929">
    <property type="entry name" value="NADH-G_4Fe-4S_3"/>
    <property type="match status" value="1"/>
</dbReference>
<dbReference type="Gene3D" id="3.30.70.20">
    <property type="match status" value="1"/>
</dbReference>
<dbReference type="PROSITE" id="PS51839">
    <property type="entry name" value="4FE4S_HC3"/>
    <property type="match status" value="1"/>
</dbReference>
<dbReference type="PROSITE" id="PS51379">
    <property type="entry name" value="4FE4S_FER_2"/>
    <property type="match status" value="2"/>
</dbReference>
<keyword evidence="7" id="KW-0677">Repeat</keyword>
<dbReference type="InterPro" id="IPR019574">
    <property type="entry name" value="NADH_UbQ_OxRdtase_Gsu_4Fe4S-bd"/>
</dbReference>
<protein>
    <recommendedName>
        <fullName evidence="19">Hydrogenase</fullName>
    </recommendedName>
</protein>
<keyword evidence="6" id="KW-0479">Metal-binding</keyword>
<dbReference type="InterPro" id="IPR036010">
    <property type="entry name" value="2Fe-2S_ferredoxin-like_sf"/>
</dbReference>
<evidence type="ECO:0000256" key="2">
    <source>
        <dbReference type="ARBA" id="ARBA00004370"/>
    </source>
</evidence>
<evidence type="ECO:0000256" key="3">
    <source>
        <dbReference type="ARBA" id="ARBA00005404"/>
    </source>
</evidence>
<dbReference type="InterPro" id="IPR049830">
    <property type="entry name" value="HndD"/>
</dbReference>
<evidence type="ECO:0000313" key="18">
    <source>
        <dbReference type="Proteomes" id="UP000037392"/>
    </source>
</evidence>
<evidence type="ECO:0000256" key="12">
    <source>
        <dbReference type="ARBA" id="ARBA00023136"/>
    </source>
</evidence>
<evidence type="ECO:0000259" key="14">
    <source>
        <dbReference type="PROSITE" id="PS51085"/>
    </source>
</evidence>
<dbReference type="AlphaFoldDB" id="A0A0J9CE17"/>
<dbReference type="InterPro" id="IPR013352">
    <property type="entry name" value="Fe_hydrogenase_subset"/>
</dbReference>
<feature type="domain" description="2Fe-2S ferredoxin-type" evidence="14">
    <location>
        <begin position="2"/>
        <end position="79"/>
    </location>
</feature>
<dbReference type="NCBIfam" id="NF040763">
    <property type="entry name" value="FeFe_hydrog_A6"/>
    <property type="match status" value="1"/>
</dbReference>
<comment type="cofactor">
    <cofactor evidence="13">
        <name>[2Fe-2S] cluster</name>
        <dbReference type="ChEBI" id="CHEBI:190135"/>
    </cofactor>
</comment>
<dbReference type="GO" id="GO:0051537">
    <property type="term" value="F:2 iron, 2 sulfur cluster binding"/>
    <property type="evidence" value="ECO:0007669"/>
    <property type="project" value="UniProtKB-KW"/>
</dbReference>